<reference evidence="2 3" key="1">
    <citation type="submission" date="2020-10" db="EMBL/GenBank/DDBJ databases">
        <authorList>
            <person name="Castelo-Branco R."/>
            <person name="Eusebio N."/>
            <person name="Adriana R."/>
            <person name="Vieira A."/>
            <person name="Brugerolle De Fraissinette N."/>
            <person name="Rezende De Castro R."/>
            <person name="Schneider M.P."/>
            <person name="Vasconcelos V."/>
            <person name="Leao P.N."/>
        </authorList>
    </citation>
    <scope>NUCLEOTIDE SEQUENCE [LARGE SCALE GENOMIC DNA]</scope>
    <source>
        <strain evidence="2 3">LEGE 00031</strain>
    </source>
</reference>
<dbReference type="Pfam" id="PF00483">
    <property type="entry name" value="NTP_transferase"/>
    <property type="match status" value="1"/>
</dbReference>
<name>A0ABR9VUF0_9SYNC</name>
<dbReference type="Gene3D" id="3.90.550.10">
    <property type="entry name" value="Spore Coat Polysaccharide Biosynthesis Protein SpsA, Chain A"/>
    <property type="match status" value="1"/>
</dbReference>
<gene>
    <name evidence="2" type="ORF">IQ217_14280</name>
</gene>
<dbReference type="InterPro" id="IPR050486">
    <property type="entry name" value="Mannose-1P_guanyltransferase"/>
</dbReference>
<dbReference type="InterPro" id="IPR005835">
    <property type="entry name" value="NTP_transferase_dom"/>
</dbReference>
<accession>A0ABR9VUF0</accession>
<feature type="domain" description="Nucleotidyl transferase" evidence="1">
    <location>
        <begin position="10"/>
        <end position="240"/>
    </location>
</feature>
<dbReference type="RefSeq" id="WP_194020458.1">
    <property type="nucleotide sequence ID" value="NZ_JADEVV010000045.1"/>
</dbReference>
<evidence type="ECO:0000313" key="3">
    <source>
        <dbReference type="Proteomes" id="UP000658720"/>
    </source>
</evidence>
<comment type="caution">
    <text evidence="2">The sequence shown here is derived from an EMBL/GenBank/DDBJ whole genome shotgun (WGS) entry which is preliminary data.</text>
</comment>
<evidence type="ECO:0000313" key="2">
    <source>
        <dbReference type="EMBL" id="MBE9254986.1"/>
    </source>
</evidence>
<dbReference type="CDD" id="cd06915">
    <property type="entry name" value="NTP_transferase_WcbM_like"/>
    <property type="match status" value="1"/>
</dbReference>
<protein>
    <submittedName>
        <fullName evidence="2">Nucleotidyltransferase family protein</fullName>
    </submittedName>
</protein>
<keyword evidence="3" id="KW-1185">Reference proteome</keyword>
<dbReference type="PANTHER" id="PTHR22572">
    <property type="entry name" value="SUGAR-1-PHOSPHATE GUANYL TRANSFERASE"/>
    <property type="match status" value="1"/>
</dbReference>
<dbReference type="InterPro" id="IPR029044">
    <property type="entry name" value="Nucleotide-diphossugar_trans"/>
</dbReference>
<organism evidence="2 3">
    <name type="scientific">Synechocystis salina LEGE 00031</name>
    <dbReference type="NCBI Taxonomy" id="1828736"/>
    <lineage>
        <taxon>Bacteria</taxon>
        <taxon>Bacillati</taxon>
        <taxon>Cyanobacteriota</taxon>
        <taxon>Cyanophyceae</taxon>
        <taxon>Synechococcales</taxon>
        <taxon>Merismopediaceae</taxon>
        <taxon>Synechocystis</taxon>
    </lineage>
</organism>
<proteinExistence type="predicted"/>
<dbReference type="Proteomes" id="UP000658720">
    <property type="component" value="Unassembled WGS sequence"/>
</dbReference>
<evidence type="ECO:0000259" key="1">
    <source>
        <dbReference type="Pfam" id="PF00483"/>
    </source>
</evidence>
<dbReference type="SUPFAM" id="SSF53448">
    <property type="entry name" value="Nucleotide-diphospho-sugar transferases"/>
    <property type="match status" value="1"/>
</dbReference>
<sequence length="253" mass="27352">MDLSPADVTVVILAGGFGTRIKQQLPDLPKPLAPVAHRPFLDWQLRYLQQQGFRRSLLSTGYLAEKVAAYAQNADIADMAIACVAEEEPLGTAGGFVNAVSHHNFKEPTPAWLVLNGDSLIVTDYRVLLAELADDRVDGVILGVHVPDASRFGSLKVNGQGELEQFAEKQGGAGVINSGVYLLGDRLLAQFPDRRPLSFEYDVFPTLLAQGAKIKVHAVEAPFLDIGTPTTLAQAGEFIQSLEIFNSIDDQGK</sequence>
<dbReference type="EMBL" id="JADEVV010000045">
    <property type="protein sequence ID" value="MBE9254986.1"/>
    <property type="molecule type" value="Genomic_DNA"/>
</dbReference>